<dbReference type="AlphaFoldDB" id="A0A9P6E106"/>
<name>A0A9P6E106_9AGAR</name>
<keyword evidence="2" id="KW-1185">Reference proteome</keyword>
<sequence length="320" mass="36611">MEIKDAFSTLDEERIMRWANRLTSAAPPRCFYQRLALDVASEWIYANFGTLLKNIRELSLVREGRRPSAIMSVLCLMDTTSCTSLELKGETDMALALLRGLPTMSTFSFPNVSSLSLKLPPDFRHKTLARSLEMLPGLKELELNLFEFYLDLNPCSEPMLQVSSLTKLRIRASPHVLVDSTDLFLPIPNLTHLDLCVQSFFDGSILKELIRSAIRLSKGRLTVLQIQSEVTQAQEKLVEEGFRHWAPQYAEAMDAQVKGLLALDHISCFYVCAFFSSAVTEDFKDRLYHHWKKRVSRSMIDGLDGFVRLKESWVERRKNL</sequence>
<protein>
    <submittedName>
        <fullName evidence="1">Uncharacterized protein</fullName>
    </submittedName>
</protein>
<comment type="caution">
    <text evidence="1">The sequence shown here is derived from an EMBL/GenBank/DDBJ whole genome shotgun (WGS) entry which is preliminary data.</text>
</comment>
<gene>
    <name evidence="1" type="ORF">CPB83DRAFT_900849</name>
</gene>
<evidence type="ECO:0000313" key="1">
    <source>
        <dbReference type="EMBL" id="KAF9521332.1"/>
    </source>
</evidence>
<evidence type="ECO:0000313" key="2">
    <source>
        <dbReference type="Proteomes" id="UP000807306"/>
    </source>
</evidence>
<dbReference type="Gene3D" id="3.80.10.10">
    <property type="entry name" value="Ribonuclease Inhibitor"/>
    <property type="match status" value="1"/>
</dbReference>
<organism evidence="1 2">
    <name type="scientific">Crepidotus variabilis</name>
    <dbReference type="NCBI Taxonomy" id="179855"/>
    <lineage>
        <taxon>Eukaryota</taxon>
        <taxon>Fungi</taxon>
        <taxon>Dikarya</taxon>
        <taxon>Basidiomycota</taxon>
        <taxon>Agaricomycotina</taxon>
        <taxon>Agaricomycetes</taxon>
        <taxon>Agaricomycetidae</taxon>
        <taxon>Agaricales</taxon>
        <taxon>Agaricineae</taxon>
        <taxon>Crepidotaceae</taxon>
        <taxon>Crepidotus</taxon>
    </lineage>
</organism>
<reference evidence="1" key="1">
    <citation type="submission" date="2020-11" db="EMBL/GenBank/DDBJ databases">
        <authorList>
            <consortium name="DOE Joint Genome Institute"/>
            <person name="Ahrendt S."/>
            <person name="Riley R."/>
            <person name="Andreopoulos W."/>
            <person name="Labutti K."/>
            <person name="Pangilinan J."/>
            <person name="Ruiz-Duenas F.J."/>
            <person name="Barrasa J.M."/>
            <person name="Sanchez-Garcia M."/>
            <person name="Camarero S."/>
            <person name="Miyauchi S."/>
            <person name="Serrano A."/>
            <person name="Linde D."/>
            <person name="Babiker R."/>
            <person name="Drula E."/>
            <person name="Ayuso-Fernandez I."/>
            <person name="Pacheco R."/>
            <person name="Padilla G."/>
            <person name="Ferreira P."/>
            <person name="Barriuso J."/>
            <person name="Kellner H."/>
            <person name="Castanera R."/>
            <person name="Alfaro M."/>
            <person name="Ramirez L."/>
            <person name="Pisabarro A.G."/>
            <person name="Kuo A."/>
            <person name="Tritt A."/>
            <person name="Lipzen A."/>
            <person name="He G."/>
            <person name="Yan M."/>
            <person name="Ng V."/>
            <person name="Cullen D."/>
            <person name="Martin F."/>
            <person name="Rosso M.-N."/>
            <person name="Henrissat B."/>
            <person name="Hibbett D."/>
            <person name="Martinez A.T."/>
            <person name="Grigoriev I.V."/>
        </authorList>
    </citation>
    <scope>NUCLEOTIDE SEQUENCE</scope>
    <source>
        <strain evidence="1">CBS 506.95</strain>
    </source>
</reference>
<dbReference type="Proteomes" id="UP000807306">
    <property type="component" value="Unassembled WGS sequence"/>
</dbReference>
<dbReference type="InterPro" id="IPR032675">
    <property type="entry name" value="LRR_dom_sf"/>
</dbReference>
<accession>A0A9P6E106</accession>
<proteinExistence type="predicted"/>
<dbReference type="EMBL" id="MU158124">
    <property type="protein sequence ID" value="KAF9521332.1"/>
    <property type="molecule type" value="Genomic_DNA"/>
</dbReference>